<dbReference type="GO" id="GO:0005763">
    <property type="term" value="C:mitochondrial small ribosomal subunit"/>
    <property type="evidence" value="ECO:0007669"/>
    <property type="project" value="TreeGrafter"/>
</dbReference>
<sequence length="422" mass="48524">MFFSVAVMGLLINLCRLNQLFVPRGFPVLSIAAYSVPSIPDSLSKSAKIQSSIKLYLKRIHAHESMIETEREDFERGRKYLAQIMGEDPNTFNQEKIDQSIAYLFPSGLFSQKARPKLKPPEEIFPKEKGMIFIAVFLFPSHKELQCDSSGRPLHSLFYTRQPHFYSVMHDAAYQLENLKEMWDGMYINKYLNPLKNHKELVLVSTEWFSKTQLERAIDESVTDDQVTLLFACLQHYFLLQYDQWLTLMNRIASHPLAYCAEKFIFRYRARQVQVVDAEKYPNPEFDPVTQQKFITAYGQKRRCFAEVCVRIPGSGEMNIDGKNLLEAFPLLGNREQIMFPLHVTGTLGKVDVKAKLSGEGTSSPANAMRLAISRCLASLLPDEQGRQRLLVSGLLTQDDRFAERKKPGQKKARKKPIWKAR</sequence>
<dbReference type="OrthoDB" id="10254627at2759"/>
<protein>
    <submittedName>
        <fullName evidence="6">28S ribosomal protein S9</fullName>
    </submittedName>
</protein>
<organism evidence="6 7">
    <name type="scientific">Fasciolopsis buskii</name>
    <dbReference type="NCBI Taxonomy" id="27845"/>
    <lineage>
        <taxon>Eukaryota</taxon>
        <taxon>Metazoa</taxon>
        <taxon>Spiralia</taxon>
        <taxon>Lophotrochozoa</taxon>
        <taxon>Platyhelminthes</taxon>
        <taxon>Trematoda</taxon>
        <taxon>Digenea</taxon>
        <taxon>Plagiorchiida</taxon>
        <taxon>Echinostomata</taxon>
        <taxon>Echinostomatoidea</taxon>
        <taxon>Fasciolidae</taxon>
        <taxon>Fasciolopsis</taxon>
    </lineage>
</organism>
<proteinExistence type="inferred from homology"/>
<dbReference type="Gene3D" id="3.30.230.10">
    <property type="match status" value="1"/>
</dbReference>
<gene>
    <name evidence="6" type="ORF">FBUS_10561</name>
</gene>
<evidence type="ECO:0000313" key="7">
    <source>
        <dbReference type="Proteomes" id="UP000728185"/>
    </source>
</evidence>
<dbReference type="GO" id="GO:0003723">
    <property type="term" value="F:RNA binding"/>
    <property type="evidence" value="ECO:0007669"/>
    <property type="project" value="TreeGrafter"/>
</dbReference>
<evidence type="ECO:0000256" key="5">
    <source>
        <dbReference type="SAM" id="SignalP"/>
    </source>
</evidence>
<keyword evidence="7" id="KW-1185">Reference proteome</keyword>
<name>A0A8E0RUQ1_9TREM</name>
<feature type="compositionally biased region" description="Basic residues" evidence="4">
    <location>
        <begin position="408"/>
        <end position="422"/>
    </location>
</feature>
<feature type="chain" id="PRO_5034267494" evidence="5">
    <location>
        <begin position="18"/>
        <end position="422"/>
    </location>
</feature>
<evidence type="ECO:0000256" key="4">
    <source>
        <dbReference type="SAM" id="MobiDB-lite"/>
    </source>
</evidence>
<dbReference type="GO" id="GO:0003735">
    <property type="term" value="F:structural constituent of ribosome"/>
    <property type="evidence" value="ECO:0007669"/>
    <property type="project" value="InterPro"/>
</dbReference>
<evidence type="ECO:0000256" key="3">
    <source>
        <dbReference type="ARBA" id="ARBA00023274"/>
    </source>
</evidence>
<dbReference type="Proteomes" id="UP000728185">
    <property type="component" value="Unassembled WGS sequence"/>
</dbReference>
<dbReference type="InterPro" id="IPR014721">
    <property type="entry name" value="Ribsml_uS5_D2-typ_fold_subgr"/>
</dbReference>
<dbReference type="GO" id="GO:0006412">
    <property type="term" value="P:translation"/>
    <property type="evidence" value="ECO:0007669"/>
    <property type="project" value="InterPro"/>
</dbReference>
<evidence type="ECO:0000256" key="2">
    <source>
        <dbReference type="ARBA" id="ARBA00022980"/>
    </source>
</evidence>
<dbReference type="InterPro" id="IPR020568">
    <property type="entry name" value="Ribosomal_Su5_D2-typ_SF"/>
</dbReference>
<feature type="region of interest" description="Disordered" evidence="4">
    <location>
        <begin position="402"/>
        <end position="422"/>
    </location>
</feature>
<keyword evidence="3" id="KW-0687">Ribonucleoprotein</keyword>
<dbReference type="Pfam" id="PF00380">
    <property type="entry name" value="Ribosomal_S9"/>
    <property type="match status" value="1"/>
</dbReference>
<comment type="caution">
    <text evidence="6">The sequence shown here is derived from an EMBL/GenBank/DDBJ whole genome shotgun (WGS) entry which is preliminary data.</text>
</comment>
<dbReference type="SUPFAM" id="SSF54211">
    <property type="entry name" value="Ribosomal protein S5 domain 2-like"/>
    <property type="match status" value="1"/>
</dbReference>
<keyword evidence="2 6" id="KW-0689">Ribosomal protein</keyword>
<evidence type="ECO:0000313" key="6">
    <source>
        <dbReference type="EMBL" id="KAA0188505.1"/>
    </source>
</evidence>
<dbReference type="EMBL" id="LUCM01008381">
    <property type="protein sequence ID" value="KAA0188505.1"/>
    <property type="molecule type" value="Genomic_DNA"/>
</dbReference>
<accession>A0A8E0RUQ1</accession>
<feature type="signal peptide" evidence="5">
    <location>
        <begin position="1"/>
        <end position="17"/>
    </location>
</feature>
<dbReference type="AlphaFoldDB" id="A0A8E0RUQ1"/>
<comment type="similarity">
    <text evidence="1">Belongs to the universal ribosomal protein uS9 family.</text>
</comment>
<dbReference type="InterPro" id="IPR000754">
    <property type="entry name" value="Ribosomal_uS9"/>
</dbReference>
<dbReference type="PANTHER" id="PTHR21569:SF1">
    <property type="entry name" value="SMALL RIBOSOMAL SUBUNIT PROTEIN US9M"/>
    <property type="match status" value="1"/>
</dbReference>
<dbReference type="PANTHER" id="PTHR21569">
    <property type="entry name" value="RIBOSOMAL PROTEIN S9"/>
    <property type="match status" value="1"/>
</dbReference>
<evidence type="ECO:0000256" key="1">
    <source>
        <dbReference type="ARBA" id="ARBA00005251"/>
    </source>
</evidence>
<keyword evidence="5" id="KW-0732">Signal</keyword>
<reference evidence="6" key="1">
    <citation type="submission" date="2019-05" db="EMBL/GenBank/DDBJ databases">
        <title>Annotation for the trematode Fasciolopsis buski.</title>
        <authorList>
            <person name="Choi Y.-J."/>
        </authorList>
    </citation>
    <scope>NUCLEOTIDE SEQUENCE</scope>
    <source>
        <strain evidence="6">HT</strain>
        <tissue evidence="6">Whole worm</tissue>
    </source>
</reference>